<dbReference type="Pfam" id="PF23733">
    <property type="entry name" value="GRXCR1-2_C"/>
    <property type="match status" value="1"/>
</dbReference>
<evidence type="ECO:0000259" key="1">
    <source>
        <dbReference type="Pfam" id="PF00462"/>
    </source>
</evidence>
<dbReference type="Gene3D" id="3.40.30.10">
    <property type="entry name" value="Glutaredoxin"/>
    <property type="match status" value="1"/>
</dbReference>
<dbReference type="PANTHER" id="PTHR45669:SF26">
    <property type="entry name" value="GLUTAREDOXIN DOMAIN-CONTAINING PROTEIN"/>
    <property type="match status" value="1"/>
</dbReference>
<protein>
    <submittedName>
        <fullName evidence="2">Glutaredoxin</fullName>
    </submittedName>
</protein>
<dbReference type="Pfam" id="PF00462">
    <property type="entry name" value="Glutaredoxin"/>
    <property type="match status" value="1"/>
</dbReference>
<evidence type="ECO:0000313" key="3">
    <source>
        <dbReference type="Proteomes" id="UP000245207"/>
    </source>
</evidence>
<dbReference type="SUPFAM" id="SSF52833">
    <property type="entry name" value="Thioredoxin-like"/>
    <property type="match status" value="1"/>
</dbReference>
<name>A0A2U1LSQ0_ARTAN</name>
<reference evidence="2 3" key="1">
    <citation type="journal article" date="2018" name="Mol. Plant">
        <title>The genome of Artemisia annua provides insight into the evolution of Asteraceae family and artemisinin biosynthesis.</title>
        <authorList>
            <person name="Shen Q."/>
            <person name="Zhang L."/>
            <person name="Liao Z."/>
            <person name="Wang S."/>
            <person name="Yan T."/>
            <person name="Shi P."/>
            <person name="Liu M."/>
            <person name="Fu X."/>
            <person name="Pan Q."/>
            <person name="Wang Y."/>
            <person name="Lv Z."/>
            <person name="Lu X."/>
            <person name="Zhang F."/>
            <person name="Jiang W."/>
            <person name="Ma Y."/>
            <person name="Chen M."/>
            <person name="Hao X."/>
            <person name="Li L."/>
            <person name="Tang Y."/>
            <person name="Lv G."/>
            <person name="Zhou Y."/>
            <person name="Sun X."/>
            <person name="Brodelius P.E."/>
            <person name="Rose J.K.C."/>
            <person name="Tang K."/>
        </authorList>
    </citation>
    <scope>NUCLEOTIDE SEQUENCE [LARGE SCALE GENOMIC DNA]</scope>
    <source>
        <strain evidence="3">cv. Huhao1</strain>
        <tissue evidence="2">Leaf</tissue>
    </source>
</reference>
<dbReference type="PANTHER" id="PTHR45669">
    <property type="entry name" value="GLUTAREDOXIN DOMAIN-CONTAINING CYSTEINE-RICH PROTEIN CG12206-RELATED"/>
    <property type="match status" value="1"/>
</dbReference>
<comment type="caution">
    <text evidence="2">The sequence shown here is derived from an EMBL/GenBank/DDBJ whole genome shotgun (WGS) entry which is preliminary data.</text>
</comment>
<gene>
    <name evidence="2" type="ORF">CTI12_AA457790</name>
</gene>
<dbReference type="AlphaFoldDB" id="A0A2U1LSQ0"/>
<accession>A0A2U1LSQ0</accession>
<sequence length="151" mass="17083">MTSLRVVRSTYEACHTVRSILQGFRVMVEDRDLSMDSSFREELRKIMSQGGKIIPKNKFIKLPKVFIGGRYIGDAEDLQLLNETGELKKLVEGLPIMSGGMCEACGDFRFIICMACNGSRRCYKEEHGFRLCAYCNKNGLTRCDTCCTLKS</sequence>
<keyword evidence="3" id="KW-1185">Reference proteome</keyword>
<dbReference type="InterPro" id="IPR036249">
    <property type="entry name" value="Thioredoxin-like_sf"/>
</dbReference>
<proteinExistence type="predicted"/>
<dbReference type="STRING" id="35608.A0A2U1LSQ0"/>
<dbReference type="InterPro" id="IPR002109">
    <property type="entry name" value="Glutaredoxin"/>
</dbReference>
<dbReference type="OrthoDB" id="423313at2759"/>
<organism evidence="2 3">
    <name type="scientific">Artemisia annua</name>
    <name type="common">Sweet wormwood</name>
    <dbReference type="NCBI Taxonomy" id="35608"/>
    <lineage>
        <taxon>Eukaryota</taxon>
        <taxon>Viridiplantae</taxon>
        <taxon>Streptophyta</taxon>
        <taxon>Embryophyta</taxon>
        <taxon>Tracheophyta</taxon>
        <taxon>Spermatophyta</taxon>
        <taxon>Magnoliopsida</taxon>
        <taxon>eudicotyledons</taxon>
        <taxon>Gunneridae</taxon>
        <taxon>Pentapetalae</taxon>
        <taxon>asterids</taxon>
        <taxon>campanulids</taxon>
        <taxon>Asterales</taxon>
        <taxon>Asteraceae</taxon>
        <taxon>Asteroideae</taxon>
        <taxon>Anthemideae</taxon>
        <taxon>Artemisiinae</taxon>
        <taxon>Artemisia</taxon>
    </lineage>
</organism>
<dbReference type="Proteomes" id="UP000245207">
    <property type="component" value="Unassembled WGS sequence"/>
</dbReference>
<evidence type="ECO:0000313" key="2">
    <source>
        <dbReference type="EMBL" id="PWA52025.1"/>
    </source>
</evidence>
<dbReference type="PROSITE" id="PS51354">
    <property type="entry name" value="GLUTAREDOXIN_2"/>
    <property type="match status" value="1"/>
</dbReference>
<feature type="domain" description="Glutaredoxin" evidence="1">
    <location>
        <begin position="8"/>
        <end position="72"/>
    </location>
</feature>
<dbReference type="EMBL" id="PKPP01007938">
    <property type="protein sequence ID" value="PWA52025.1"/>
    <property type="molecule type" value="Genomic_DNA"/>
</dbReference>